<evidence type="ECO:0000256" key="6">
    <source>
        <dbReference type="ARBA" id="ARBA00022747"/>
    </source>
</evidence>
<keyword evidence="5" id="KW-0949">S-adenosyl-L-methionine</keyword>
<proteinExistence type="inferred from homology"/>
<dbReference type="eggNOG" id="COG0827">
    <property type="taxonomic scope" value="Bacteria"/>
</dbReference>
<dbReference type="HOGENOM" id="CLU_034179_0_0_6"/>
<evidence type="ECO:0000256" key="2">
    <source>
        <dbReference type="ARBA" id="ARBA00011900"/>
    </source>
</evidence>
<dbReference type="InterPro" id="IPR050953">
    <property type="entry name" value="N4_N6_ade-DNA_methylase"/>
</dbReference>
<evidence type="ECO:0000256" key="1">
    <source>
        <dbReference type="ARBA" id="ARBA00006594"/>
    </source>
</evidence>
<dbReference type="SUPFAM" id="SSF53335">
    <property type="entry name" value="S-adenosyl-L-methionine-dependent methyltransferases"/>
    <property type="match status" value="1"/>
</dbReference>
<dbReference type="KEGG" id="rhd:R2APBS1_2198"/>
<dbReference type="PANTHER" id="PTHR33841">
    <property type="entry name" value="DNA METHYLTRANSFERASE YEEA-RELATED"/>
    <property type="match status" value="1"/>
</dbReference>
<dbReference type="AlphaFoldDB" id="M4NEN7"/>
<keyword evidence="9" id="KW-0540">Nuclease</keyword>
<gene>
    <name evidence="9" type="ORF">R2APBS1_2198</name>
</gene>
<dbReference type="EC" id="2.1.1.72" evidence="2"/>
<feature type="domain" description="Type II methyltransferase M.TaqI-like" evidence="8">
    <location>
        <begin position="150"/>
        <end position="248"/>
    </location>
</feature>
<dbReference type="GO" id="GO:0009307">
    <property type="term" value="P:DNA restriction-modification system"/>
    <property type="evidence" value="ECO:0007669"/>
    <property type="project" value="UniProtKB-KW"/>
</dbReference>
<evidence type="ECO:0000256" key="4">
    <source>
        <dbReference type="ARBA" id="ARBA00022679"/>
    </source>
</evidence>
<evidence type="ECO:0000259" key="8">
    <source>
        <dbReference type="Pfam" id="PF07669"/>
    </source>
</evidence>
<sequence>MNLSLDLFDHAARAPEIEAAISHMARHDETDRGAVFTRPEVVDAILDLAGYRSDRPLHRLRLLEPSFGAGDFLLRVVHRLWSAFVRDGGTPATAPEELRDAIIAVELHQATFDLTAQRLVALLRQQGLSPRDADALCASWLIRDDFLLAPLNGPFDFVVGNPPYVRQERIPAALLNEYRRRFHTLYDRADLYVPFFERALDLLGDEGVLGYICANRWLKNRYGGPLREKVTNGYWLKYFIDMESTDAFHSEVIAYPAITIFQRAAPESTGRQATRAVAAGAATSLPVLVDALLDAHGSEHVAEFKLDSMGPAPLLLDDIPRLVLLRRMEHELPTLEQAGCKVGIGVATGCDRVFIDAMDALPVEAERKLPLVMARDLVDGSIRWGGKAVLNPFDETGQLVPLESFPRFKHYLDTHRDSVAGRHVAQRNPGGWYRTIDRIQPGLLETPKLLVPDIKGEGVFVMDEGRYYPHHNLYFITSGEWDLRALQAVLRSSLTLMVVATYCTRMAGGFLRFQAQYLRRIRLPRWRNVDERMRDRLIAAAATKDQDEVDAPIFELYGLSSAEALRMRQIADAARVGKGSLQ</sequence>
<dbReference type="OrthoDB" id="9782445at2"/>
<keyword evidence="4" id="KW-0808">Transferase</keyword>
<dbReference type="Proteomes" id="UP000011859">
    <property type="component" value="Chromosome"/>
</dbReference>
<dbReference type="GO" id="GO:0003676">
    <property type="term" value="F:nucleic acid binding"/>
    <property type="evidence" value="ECO:0007669"/>
    <property type="project" value="InterPro"/>
</dbReference>
<dbReference type="PROSITE" id="PS00092">
    <property type="entry name" value="N6_MTASE"/>
    <property type="match status" value="1"/>
</dbReference>
<dbReference type="GO" id="GO:0009007">
    <property type="term" value="F:site-specific DNA-methyltransferase (adenine-specific) activity"/>
    <property type="evidence" value="ECO:0007669"/>
    <property type="project" value="UniProtKB-EC"/>
</dbReference>
<evidence type="ECO:0000313" key="10">
    <source>
        <dbReference type="Proteomes" id="UP000011859"/>
    </source>
</evidence>
<dbReference type="STRING" id="666685.R2APBS1_2198"/>
<comment type="similarity">
    <text evidence="1">Belongs to the N(4)/N(6)-methyltransferase family.</text>
</comment>
<keyword evidence="9" id="KW-0255">Endonuclease</keyword>
<dbReference type="Gene3D" id="3.40.50.150">
    <property type="entry name" value="Vaccinia Virus protein VP39"/>
    <property type="match status" value="1"/>
</dbReference>
<evidence type="ECO:0000256" key="7">
    <source>
        <dbReference type="ARBA" id="ARBA00047942"/>
    </source>
</evidence>
<evidence type="ECO:0000256" key="3">
    <source>
        <dbReference type="ARBA" id="ARBA00022603"/>
    </source>
</evidence>
<dbReference type="InterPro" id="IPR002052">
    <property type="entry name" value="DNA_methylase_N6_adenine_CS"/>
</dbReference>
<dbReference type="InterPro" id="IPR011639">
    <property type="entry name" value="MethylTrfase_TaqI-like_dom"/>
</dbReference>
<dbReference type="RefSeq" id="WP_015447970.1">
    <property type="nucleotide sequence ID" value="NC_020541.1"/>
</dbReference>
<keyword evidence="9" id="KW-0378">Hydrolase</keyword>
<dbReference type="GO" id="GO:0032259">
    <property type="term" value="P:methylation"/>
    <property type="evidence" value="ECO:0007669"/>
    <property type="project" value="UniProtKB-KW"/>
</dbReference>
<protein>
    <recommendedName>
        <fullName evidence="2">site-specific DNA-methyltransferase (adenine-specific)</fullName>
        <ecNumber evidence="2">2.1.1.72</ecNumber>
    </recommendedName>
</protein>
<organism evidence="9 10">
    <name type="scientific">Rhodanobacter denitrificans</name>
    <dbReference type="NCBI Taxonomy" id="666685"/>
    <lineage>
        <taxon>Bacteria</taxon>
        <taxon>Pseudomonadati</taxon>
        <taxon>Pseudomonadota</taxon>
        <taxon>Gammaproteobacteria</taxon>
        <taxon>Lysobacterales</taxon>
        <taxon>Rhodanobacteraceae</taxon>
        <taxon>Rhodanobacter</taxon>
    </lineage>
</organism>
<evidence type="ECO:0000256" key="5">
    <source>
        <dbReference type="ARBA" id="ARBA00022691"/>
    </source>
</evidence>
<dbReference type="InterPro" id="IPR029063">
    <property type="entry name" value="SAM-dependent_MTases_sf"/>
</dbReference>
<accession>M4NEN7</accession>
<dbReference type="PRINTS" id="PR00507">
    <property type="entry name" value="N12N6MTFRASE"/>
</dbReference>
<keyword evidence="10" id="KW-1185">Reference proteome</keyword>
<keyword evidence="3" id="KW-0489">Methyltransferase</keyword>
<name>M4NEN7_9GAMM</name>
<dbReference type="EMBL" id="CP003470">
    <property type="protein sequence ID" value="AGG89310.1"/>
    <property type="molecule type" value="Genomic_DNA"/>
</dbReference>
<reference evidence="9 10" key="1">
    <citation type="submission" date="2012-04" db="EMBL/GenBank/DDBJ databases">
        <title>Complete genome of Rhodanobacter sp. 2APBS1.</title>
        <authorList>
            <consortium name="US DOE Joint Genome Institute"/>
            <person name="Huntemann M."/>
            <person name="Wei C.-L."/>
            <person name="Han J."/>
            <person name="Detter J.C."/>
            <person name="Han C."/>
            <person name="Tapia R."/>
            <person name="Munk A.C.C."/>
            <person name="Chen A."/>
            <person name="Krypides N."/>
            <person name="Mavromatis K."/>
            <person name="Markowitz V."/>
            <person name="Szeto E."/>
            <person name="Ivanova N."/>
            <person name="Mikhailova N."/>
            <person name="Ovchinnikova G."/>
            <person name="Pagani I."/>
            <person name="Pati A."/>
            <person name="Goodwin L."/>
            <person name="Peters L."/>
            <person name="Pitluck S."/>
            <person name="Woyke T."/>
            <person name="Prakash O."/>
            <person name="Elkins J."/>
            <person name="Brown S."/>
            <person name="Palumbo A."/>
            <person name="Hemme C."/>
            <person name="Zhou J."/>
            <person name="Watson D."/>
            <person name="Jardine P."/>
            <person name="Kostka J."/>
            <person name="Green S."/>
        </authorList>
    </citation>
    <scope>NUCLEOTIDE SEQUENCE [LARGE SCALE GENOMIC DNA]</scope>
    <source>
        <strain evidence="9 10">2APBS1</strain>
    </source>
</reference>
<dbReference type="REBASE" id="51757">
    <property type="entry name" value="M.RdeR2ORF2481P"/>
</dbReference>
<comment type="catalytic activity">
    <reaction evidence="7">
        <text>a 2'-deoxyadenosine in DNA + S-adenosyl-L-methionine = an N(6)-methyl-2'-deoxyadenosine in DNA + S-adenosyl-L-homocysteine + H(+)</text>
        <dbReference type="Rhea" id="RHEA:15197"/>
        <dbReference type="Rhea" id="RHEA-COMP:12418"/>
        <dbReference type="Rhea" id="RHEA-COMP:12419"/>
        <dbReference type="ChEBI" id="CHEBI:15378"/>
        <dbReference type="ChEBI" id="CHEBI:57856"/>
        <dbReference type="ChEBI" id="CHEBI:59789"/>
        <dbReference type="ChEBI" id="CHEBI:90615"/>
        <dbReference type="ChEBI" id="CHEBI:90616"/>
        <dbReference type="EC" id="2.1.1.72"/>
    </reaction>
</comment>
<dbReference type="Pfam" id="PF07669">
    <property type="entry name" value="Eco57I"/>
    <property type="match status" value="1"/>
</dbReference>
<dbReference type="PANTHER" id="PTHR33841:SF5">
    <property type="entry name" value="DNA METHYLASE (MODIFICATION METHYLASE) (METHYLTRANSFERASE)-RELATED"/>
    <property type="match status" value="1"/>
</dbReference>
<keyword evidence="6" id="KW-0680">Restriction system</keyword>
<dbReference type="GO" id="GO:0004519">
    <property type="term" value="F:endonuclease activity"/>
    <property type="evidence" value="ECO:0007669"/>
    <property type="project" value="UniProtKB-KW"/>
</dbReference>
<evidence type="ECO:0000313" key="9">
    <source>
        <dbReference type="EMBL" id="AGG89310.1"/>
    </source>
</evidence>